<dbReference type="InterPro" id="IPR000182">
    <property type="entry name" value="GNAT_dom"/>
</dbReference>
<dbReference type="Proteomes" id="UP000484015">
    <property type="component" value="Unassembled WGS sequence"/>
</dbReference>
<dbReference type="InterPro" id="IPR016181">
    <property type="entry name" value="Acyl_CoA_acyltransferase"/>
</dbReference>
<dbReference type="CDD" id="cd04301">
    <property type="entry name" value="NAT_SF"/>
    <property type="match status" value="1"/>
</dbReference>
<evidence type="ECO:0000313" key="2">
    <source>
        <dbReference type="EMBL" id="MTW03504.1"/>
    </source>
</evidence>
<evidence type="ECO:0000313" key="3">
    <source>
        <dbReference type="Proteomes" id="UP000484015"/>
    </source>
</evidence>
<protein>
    <submittedName>
        <fullName evidence="2">GNAT family N-acetyltransferase</fullName>
    </submittedName>
</protein>
<dbReference type="Pfam" id="PF13508">
    <property type="entry name" value="Acetyltransf_7"/>
    <property type="match status" value="1"/>
</dbReference>
<comment type="caution">
    <text evidence="2">The sequence shown here is derived from an EMBL/GenBank/DDBJ whole genome shotgun (WGS) entry which is preliminary data.</text>
</comment>
<dbReference type="SUPFAM" id="SSF55729">
    <property type="entry name" value="Acyl-CoA N-acyltransferases (Nat)"/>
    <property type="match status" value="1"/>
</dbReference>
<keyword evidence="3" id="KW-1185">Reference proteome</keyword>
<dbReference type="EMBL" id="WNLA01000010">
    <property type="protein sequence ID" value="MTW03504.1"/>
    <property type="molecule type" value="Genomic_DNA"/>
</dbReference>
<dbReference type="RefSeq" id="WP_155439886.1">
    <property type="nucleotide sequence ID" value="NZ_WNLA01000010.1"/>
</dbReference>
<sequence length="148" mass="15763">MIKVERVPVVELGQVAGLYQAAGYGGGVAEADVTLAAWHGGHMIGVVRLCEEGGVTVLRGMQVLPEFQRQGVGRMLLEHCVPYLDRDVAYCLPYTHLVQFYGQAGFATAAPEELPPFLAKRLVGYAVSGHKVLAMRRSGSGAGGIAPR</sequence>
<name>A0A6L6Q264_9BURK</name>
<organism evidence="2 3">
    <name type="scientific">Pseudoduganella ginsengisoli</name>
    <dbReference type="NCBI Taxonomy" id="1462440"/>
    <lineage>
        <taxon>Bacteria</taxon>
        <taxon>Pseudomonadati</taxon>
        <taxon>Pseudomonadota</taxon>
        <taxon>Betaproteobacteria</taxon>
        <taxon>Burkholderiales</taxon>
        <taxon>Oxalobacteraceae</taxon>
        <taxon>Telluria group</taxon>
        <taxon>Pseudoduganella</taxon>
    </lineage>
</organism>
<accession>A0A6L6Q264</accession>
<dbReference type="Gene3D" id="3.40.630.30">
    <property type="match status" value="1"/>
</dbReference>
<proteinExistence type="predicted"/>
<gene>
    <name evidence="2" type="ORF">GM668_15580</name>
</gene>
<dbReference type="PROSITE" id="PS51186">
    <property type="entry name" value="GNAT"/>
    <property type="match status" value="1"/>
</dbReference>
<keyword evidence="2" id="KW-0808">Transferase</keyword>
<dbReference type="GO" id="GO:0016747">
    <property type="term" value="F:acyltransferase activity, transferring groups other than amino-acyl groups"/>
    <property type="evidence" value="ECO:0007669"/>
    <property type="project" value="InterPro"/>
</dbReference>
<feature type="domain" description="N-acetyltransferase" evidence="1">
    <location>
        <begin position="1"/>
        <end position="123"/>
    </location>
</feature>
<reference evidence="2 3" key="1">
    <citation type="submission" date="2019-11" db="EMBL/GenBank/DDBJ databases">
        <title>Type strains purchased from KCTC, JCM and DSMZ.</title>
        <authorList>
            <person name="Lu H."/>
        </authorList>
    </citation>
    <scope>NUCLEOTIDE SEQUENCE [LARGE SCALE GENOMIC DNA]</scope>
    <source>
        <strain evidence="2 3">KCTC 42409</strain>
    </source>
</reference>
<evidence type="ECO:0000259" key="1">
    <source>
        <dbReference type="PROSITE" id="PS51186"/>
    </source>
</evidence>
<dbReference type="AlphaFoldDB" id="A0A6L6Q264"/>
<dbReference type="OrthoDB" id="8780005at2"/>